<evidence type="ECO:0000256" key="6">
    <source>
        <dbReference type="SAM" id="MobiDB-lite"/>
    </source>
</evidence>
<name>A0A833RZ28_9HYME</name>
<comment type="caution">
    <text evidence="7">The sequence shown here is derived from an EMBL/GenBank/DDBJ whole genome shotgun (WGS) entry which is preliminary data.</text>
</comment>
<protein>
    <recommendedName>
        <fullName evidence="4">WD repeat-containing protein 55 homolog</fullName>
    </recommendedName>
</protein>
<evidence type="ECO:0000256" key="1">
    <source>
        <dbReference type="ARBA" id="ARBA00007625"/>
    </source>
</evidence>
<dbReference type="PANTHER" id="PTHR44019:SF20">
    <property type="entry name" value="WD REPEAT-CONTAINING PROTEIN 55"/>
    <property type="match status" value="1"/>
</dbReference>
<feature type="region of interest" description="Disordered" evidence="6">
    <location>
        <begin position="49"/>
        <end position="91"/>
    </location>
</feature>
<dbReference type="EMBL" id="WNWW01000443">
    <property type="protein sequence ID" value="KAF3424787.1"/>
    <property type="molecule type" value="Genomic_DNA"/>
</dbReference>
<dbReference type="InterPro" id="IPR019775">
    <property type="entry name" value="WD40_repeat_CS"/>
</dbReference>
<evidence type="ECO:0000256" key="4">
    <source>
        <dbReference type="ARBA" id="ARBA00023478"/>
    </source>
</evidence>
<sequence>MIHHATSILITVAVVRYCVKRVRNCILHFCNMRSDKGHLGNFILDNEKNEESDESDDSIQTSSDDSSLSSSDDEEFPDSNNAHTSCSIEPTLLNTNEDEDEVVKAIIRSKNINTNHPPAITTEDHVVDICFHPNSNMIAVANIVGDIHLYKYNNTSTELMSTLELHLKACRDIEFNDSGTTLFSTAKDLCIMLTDVQTEKLIRLYEDAHEEPVYTMTVIGEHMFATGDDNGIVKVWDLRDPKELPIFTLKKMEDYVSAIVTNKEAKYLVCASGDGCLTTFNIPGKKLHVQSEEYEEELICLGLFKSETKLLVGTSKGKLYVYNWGEFGLHSDEFPNLTKKAINCMIPITENVVITGGEDGILRASSLFPHNHLGIVGQHNLSIEALDVNSDGTLIASSSHDNDIKFWNVQYFETLDVNERVKGGKQKQLKRNLPSSKIDNVSSFFSDLQ</sequence>
<feature type="repeat" description="WD" evidence="5">
    <location>
        <begin position="206"/>
        <end position="246"/>
    </location>
</feature>
<dbReference type="SMART" id="SM00320">
    <property type="entry name" value="WD40"/>
    <property type="match status" value="6"/>
</dbReference>
<dbReference type="InterPro" id="IPR050505">
    <property type="entry name" value="WDR55/POC1"/>
</dbReference>
<organism evidence="7 8">
    <name type="scientific">Frieseomelitta varia</name>
    <dbReference type="NCBI Taxonomy" id="561572"/>
    <lineage>
        <taxon>Eukaryota</taxon>
        <taxon>Metazoa</taxon>
        <taxon>Ecdysozoa</taxon>
        <taxon>Arthropoda</taxon>
        <taxon>Hexapoda</taxon>
        <taxon>Insecta</taxon>
        <taxon>Pterygota</taxon>
        <taxon>Neoptera</taxon>
        <taxon>Endopterygota</taxon>
        <taxon>Hymenoptera</taxon>
        <taxon>Apocrita</taxon>
        <taxon>Aculeata</taxon>
        <taxon>Apoidea</taxon>
        <taxon>Anthophila</taxon>
        <taxon>Apidae</taxon>
        <taxon>Frieseomelitta</taxon>
    </lineage>
</organism>
<dbReference type="Pfam" id="PF24796">
    <property type="entry name" value="WDR55"/>
    <property type="match status" value="1"/>
</dbReference>
<dbReference type="PANTHER" id="PTHR44019">
    <property type="entry name" value="WD REPEAT-CONTAINING PROTEIN 55"/>
    <property type="match status" value="1"/>
</dbReference>
<feature type="repeat" description="WD" evidence="5">
    <location>
        <begin position="376"/>
        <end position="417"/>
    </location>
</feature>
<dbReference type="InterPro" id="IPR036322">
    <property type="entry name" value="WD40_repeat_dom_sf"/>
</dbReference>
<feature type="compositionally biased region" description="Polar residues" evidence="6">
    <location>
        <begin position="82"/>
        <end position="91"/>
    </location>
</feature>
<evidence type="ECO:0000256" key="5">
    <source>
        <dbReference type="PROSITE-ProRule" id="PRU00221"/>
    </source>
</evidence>
<reference evidence="7" key="1">
    <citation type="submission" date="2019-11" db="EMBL/GenBank/DDBJ databases">
        <title>The nuclear and mitochondrial genomes of Frieseomelitta varia - a highly eusocial stingless bee (Meliponini) with a permanently sterile worker caste.</title>
        <authorList>
            <person name="Freitas F.C.P."/>
            <person name="Lourenco A.P."/>
            <person name="Nunes F.M.F."/>
            <person name="Paschoal A.R."/>
            <person name="Abreu F.C.P."/>
            <person name="Barbin F.O."/>
            <person name="Bataglia L."/>
            <person name="Cardoso-Junior C.A.M."/>
            <person name="Cervoni M.S."/>
            <person name="Silva S.R."/>
            <person name="Dalarmi F."/>
            <person name="Del Lama M.A."/>
            <person name="Depintor T.S."/>
            <person name="Ferreira K.M."/>
            <person name="Goria P.S."/>
            <person name="Jaskot M.C."/>
            <person name="Lago D.C."/>
            <person name="Luna-Lucena D."/>
            <person name="Moda L.M."/>
            <person name="Nascimento L."/>
            <person name="Pedrino M."/>
            <person name="Rabico F.O."/>
            <person name="Sanches F.C."/>
            <person name="Santos D.E."/>
            <person name="Santos C.G."/>
            <person name="Vieira J."/>
            <person name="Lopes T.F."/>
            <person name="Barchuk A.R."/>
            <person name="Hartfelder K."/>
            <person name="Simoes Z.L.P."/>
            <person name="Bitondi M.M.G."/>
            <person name="Pinheiro D.G."/>
        </authorList>
    </citation>
    <scope>NUCLEOTIDE SEQUENCE</scope>
    <source>
        <strain evidence="7">USP_RPSP 00005682</strain>
        <tissue evidence="7">Whole individual</tissue>
    </source>
</reference>
<keyword evidence="2 5" id="KW-0853">WD repeat</keyword>
<evidence type="ECO:0000256" key="2">
    <source>
        <dbReference type="ARBA" id="ARBA00022574"/>
    </source>
</evidence>
<dbReference type="InterPro" id="IPR015943">
    <property type="entry name" value="WD40/YVTN_repeat-like_dom_sf"/>
</dbReference>
<proteinExistence type="inferred from homology"/>
<keyword evidence="3" id="KW-0677">Repeat</keyword>
<evidence type="ECO:0000313" key="7">
    <source>
        <dbReference type="EMBL" id="KAF3424787.1"/>
    </source>
</evidence>
<dbReference type="PROSITE" id="PS50082">
    <property type="entry name" value="WD_REPEATS_2"/>
    <property type="match status" value="2"/>
</dbReference>
<dbReference type="InterPro" id="IPR001680">
    <property type="entry name" value="WD40_rpt"/>
</dbReference>
<feature type="compositionally biased region" description="Low complexity" evidence="6">
    <location>
        <begin position="58"/>
        <end position="70"/>
    </location>
</feature>
<gene>
    <name evidence="7" type="ORF">E2986_01061</name>
</gene>
<dbReference type="PROSITE" id="PS50294">
    <property type="entry name" value="WD_REPEATS_REGION"/>
    <property type="match status" value="1"/>
</dbReference>
<evidence type="ECO:0000313" key="8">
    <source>
        <dbReference type="Proteomes" id="UP000655588"/>
    </source>
</evidence>
<dbReference type="SUPFAM" id="SSF50978">
    <property type="entry name" value="WD40 repeat-like"/>
    <property type="match status" value="1"/>
</dbReference>
<dbReference type="Proteomes" id="UP000655588">
    <property type="component" value="Unassembled WGS sequence"/>
</dbReference>
<keyword evidence="8" id="KW-1185">Reference proteome</keyword>
<comment type="similarity">
    <text evidence="1">Belongs to the WD repeat WDR55 family.</text>
</comment>
<dbReference type="PROSITE" id="PS00678">
    <property type="entry name" value="WD_REPEATS_1"/>
    <property type="match status" value="1"/>
</dbReference>
<dbReference type="AlphaFoldDB" id="A0A833RZ28"/>
<dbReference type="Gene3D" id="2.130.10.10">
    <property type="entry name" value="YVTN repeat-like/Quinoprotein amine dehydrogenase"/>
    <property type="match status" value="2"/>
</dbReference>
<evidence type="ECO:0000256" key="3">
    <source>
        <dbReference type="ARBA" id="ARBA00022737"/>
    </source>
</evidence>
<accession>A0A833RZ28</accession>